<dbReference type="GO" id="GO:0000981">
    <property type="term" value="F:DNA-binding transcription factor activity, RNA polymerase II-specific"/>
    <property type="evidence" value="ECO:0007669"/>
    <property type="project" value="TreeGrafter"/>
</dbReference>
<organism evidence="4">
    <name type="scientific">Chlamydomonas leiostraca</name>
    <dbReference type="NCBI Taxonomy" id="1034604"/>
    <lineage>
        <taxon>Eukaryota</taxon>
        <taxon>Viridiplantae</taxon>
        <taxon>Chlorophyta</taxon>
        <taxon>core chlorophytes</taxon>
        <taxon>Chlorophyceae</taxon>
        <taxon>CS clade</taxon>
        <taxon>Chlamydomonadales</taxon>
        <taxon>Chlamydomonadaceae</taxon>
        <taxon>Chlamydomonas</taxon>
    </lineage>
</organism>
<dbReference type="GO" id="GO:0005634">
    <property type="term" value="C:nucleus"/>
    <property type="evidence" value="ECO:0007669"/>
    <property type="project" value="TreeGrafter"/>
</dbReference>
<dbReference type="InterPro" id="IPR006628">
    <property type="entry name" value="PUR-bd_fam"/>
</dbReference>
<dbReference type="AlphaFoldDB" id="A0A7S0X1J2"/>
<evidence type="ECO:0000256" key="1">
    <source>
        <dbReference type="ARBA" id="ARBA00009251"/>
    </source>
</evidence>
<feature type="compositionally biased region" description="Low complexity" evidence="3">
    <location>
        <begin position="264"/>
        <end position="273"/>
    </location>
</feature>
<protein>
    <submittedName>
        <fullName evidence="4">Uncharacterized protein</fullName>
    </submittedName>
</protein>
<accession>A0A7S0X1J2</accession>
<gene>
    <name evidence="4" type="ORF">CLEI1391_LOCUS21455</name>
</gene>
<dbReference type="SMART" id="SM00712">
    <property type="entry name" value="PUR"/>
    <property type="match status" value="3"/>
</dbReference>
<feature type="region of interest" description="Disordered" evidence="3">
    <location>
        <begin position="248"/>
        <end position="283"/>
    </location>
</feature>
<dbReference type="Gene3D" id="3.10.450.700">
    <property type="match status" value="3"/>
</dbReference>
<evidence type="ECO:0000256" key="3">
    <source>
        <dbReference type="SAM" id="MobiDB-lite"/>
    </source>
</evidence>
<comment type="similarity">
    <text evidence="1">Belongs to the PUR DNA-binding protein family.</text>
</comment>
<dbReference type="PANTHER" id="PTHR12611:SF0">
    <property type="entry name" value="PURINE-RICH BINDING PROTEIN-ALPHA, ISOFORM B"/>
    <property type="match status" value="1"/>
</dbReference>
<keyword evidence="2" id="KW-0238">DNA-binding</keyword>
<dbReference type="EMBL" id="HBFB01038087">
    <property type="protein sequence ID" value="CAD8697268.1"/>
    <property type="molecule type" value="Transcribed_RNA"/>
</dbReference>
<dbReference type="Pfam" id="PF04845">
    <property type="entry name" value="PurA"/>
    <property type="match status" value="2"/>
</dbReference>
<reference evidence="4" key="1">
    <citation type="submission" date="2021-01" db="EMBL/GenBank/DDBJ databases">
        <authorList>
            <person name="Corre E."/>
            <person name="Pelletier E."/>
            <person name="Niang G."/>
            <person name="Scheremetjew M."/>
            <person name="Finn R."/>
            <person name="Kale V."/>
            <person name="Holt S."/>
            <person name="Cochrane G."/>
            <person name="Meng A."/>
            <person name="Brown T."/>
            <person name="Cohen L."/>
        </authorList>
    </citation>
    <scope>NUCLEOTIDE SEQUENCE</scope>
    <source>
        <strain evidence="4">SAG 11-49</strain>
    </source>
</reference>
<dbReference type="GO" id="GO:0032422">
    <property type="term" value="F:purine-rich negative regulatory element binding"/>
    <property type="evidence" value="ECO:0007669"/>
    <property type="project" value="InterPro"/>
</dbReference>
<proteinExistence type="inferred from homology"/>
<evidence type="ECO:0000256" key="2">
    <source>
        <dbReference type="ARBA" id="ARBA00023125"/>
    </source>
</evidence>
<evidence type="ECO:0000313" key="4">
    <source>
        <dbReference type="EMBL" id="CAD8697268.1"/>
    </source>
</evidence>
<name>A0A7S0X1J2_9CHLO</name>
<dbReference type="GO" id="GO:0000977">
    <property type="term" value="F:RNA polymerase II transcription regulatory region sequence-specific DNA binding"/>
    <property type="evidence" value="ECO:0007669"/>
    <property type="project" value="InterPro"/>
</dbReference>
<sequence>MPVPVQDGYAQSNSGDTELYSEVLRAQTKSFYIDLKENARGRYVKVAEKGRYRPKSSIVIPVSGLPQFLVLLRYFLDEFSNGRAGTPRDVIIESKVFSFSAGSNDRGQFLRVFESGGGYPSGGSSLMIPSGWSNSYLKMFYGSLEKIAQQLSTDGSGFSLEQAVSNSQSLLAFGSPNSDNVVLENKEGGPVLSVGSKHFFFELRANERGHYLKVKEVSGNMKNLLVVPSHAIQKFQEAIGLALVQSPQQDHAPPANTHAGAGAPPQMQQQMPPRQVLHPQGMPMPPMKAHMGMGMPNGMNGGMPGGMNGGMPNGMPMQMPMAAM</sequence>
<dbReference type="PANTHER" id="PTHR12611">
    <property type="entry name" value="PUR-TRANSCRIPTIONAL ACTIVATOR"/>
    <property type="match status" value="1"/>
</dbReference>